<evidence type="ECO:0000256" key="1">
    <source>
        <dbReference type="ARBA" id="ARBA00023015"/>
    </source>
</evidence>
<protein>
    <submittedName>
        <fullName evidence="6">IclR family transcriptional regulator</fullName>
    </submittedName>
</protein>
<dbReference type="InterPro" id="IPR029016">
    <property type="entry name" value="GAF-like_dom_sf"/>
</dbReference>
<evidence type="ECO:0000313" key="7">
    <source>
        <dbReference type="Proteomes" id="UP000325743"/>
    </source>
</evidence>
<keyword evidence="1" id="KW-0805">Transcription regulation</keyword>
<gene>
    <name evidence="6" type="ORF">D2917_32155</name>
</gene>
<dbReference type="InterPro" id="IPR014757">
    <property type="entry name" value="Tscrpt_reg_IclR_C"/>
</dbReference>
<dbReference type="RefSeq" id="WP_151073150.1">
    <property type="nucleotide sequence ID" value="NZ_CP032520.1"/>
</dbReference>
<dbReference type="EMBL" id="CP032520">
    <property type="protein sequence ID" value="QEZ48917.1"/>
    <property type="molecule type" value="Genomic_DNA"/>
</dbReference>
<dbReference type="PANTHER" id="PTHR30136">
    <property type="entry name" value="HELIX-TURN-HELIX TRANSCRIPTIONAL REGULATOR, ICLR FAMILY"/>
    <property type="match status" value="1"/>
</dbReference>
<dbReference type="Pfam" id="PF01614">
    <property type="entry name" value="IclR_C"/>
    <property type="match status" value="1"/>
</dbReference>
<feature type="domain" description="IclR-ED" evidence="5">
    <location>
        <begin position="68"/>
        <end position="244"/>
    </location>
</feature>
<dbReference type="PANTHER" id="PTHR30136:SF35">
    <property type="entry name" value="HTH-TYPE TRANSCRIPTIONAL REGULATOR RV1719"/>
    <property type="match status" value="1"/>
</dbReference>
<dbReference type="Gene3D" id="1.10.10.10">
    <property type="entry name" value="Winged helix-like DNA-binding domain superfamily/Winged helix DNA-binding domain"/>
    <property type="match status" value="1"/>
</dbReference>
<evidence type="ECO:0000313" key="6">
    <source>
        <dbReference type="EMBL" id="QEZ48917.1"/>
    </source>
</evidence>
<dbReference type="InterPro" id="IPR005471">
    <property type="entry name" value="Tscrpt_reg_IclR_N"/>
</dbReference>
<feature type="domain" description="HTH iclR-type" evidence="4">
    <location>
        <begin position="5"/>
        <end position="67"/>
    </location>
</feature>
<name>A0A5P3VS26_9BURK</name>
<dbReference type="PROSITE" id="PS51077">
    <property type="entry name" value="HTH_ICLR"/>
    <property type="match status" value="1"/>
</dbReference>
<evidence type="ECO:0000256" key="2">
    <source>
        <dbReference type="ARBA" id="ARBA00023125"/>
    </source>
</evidence>
<dbReference type="InterPro" id="IPR036388">
    <property type="entry name" value="WH-like_DNA-bd_sf"/>
</dbReference>
<dbReference type="Pfam" id="PF09339">
    <property type="entry name" value="HTH_IclR"/>
    <property type="match status" value="1"/>
</dbReference>
<dbReference type="GO" id="GO:0045892">
    <property type="term" value="P:negative regulation of DNA-templated transcription"/>
    <property type="evidence" value="ECO:0007669"/>
    <property type="project" value="TreeGrafter"/>
</dbReference>
<evidence type="ECO:0000256" key="3">
    <source>
        <dbReference type="ARBA" id="ARBA00023163"/>
    </source>
</evidence>
<dbReference type="GO" id="GO:0003677">
    <property type="term" value="F:DNA binding"/>
    <property type="evidence" value="ECO:0007669"/>
    <property type="project" value="UniProtKB-KW"/>
</dbReference>
<dbReference type="GO" id="GO:0003700">
    <property type="term" value="F:DNA-binding transcription factor activity"/>
    <property type="evidence" value="ECO:0007669"/>
    <property type="project" value="TreeGrafter"/>
</dbReference>
<geneLocation type="plasmid" evidence="6">
    <name>unnamed1</name>
</geneLocation>
<dbReference type="InterPro" id="IPR050707">
    <property type="entry name" value="HTH_MetabolicPath_Reg"/>
</dbReference>
<reference evidence="6 7" key="1">
    <citation type="submission" date="2018-09" db="EMBL/GenBank/DDBJ databases">
        <title>Complete genome sequence of Cupriavidus oxalaticus T2, a bacterium capable of phenol tolerance and degradation.</title>
        <authorList>
            <person name="Yan J."/>
        </authorList>
    </citation>
    <scope>NUCLEOTIDE SEQUENCE [LARGE SCALE GENOMIC DNA]</scope>
    <source>
        <strain evidence="6 7">T2</strain>
        <plasmid evidence="6 7">unnamed1</plasmid>
    </source>
</reference>
<dbReference type="AlphaFoldDB" id="A0A5P3VS26"/>
<keyword evidence="3" id="KW-0804">Transcription</keyword>
<dbReference type="PROSITE" id="PS51078">
    <property type="entry name" value="ICLR_ED"/>
    <property type="match status" value="1"/>
</dbReference>
<sequence>MPQIVPTANRVLQVFEVFAREGRPLGNSELARLLDLADSSCSDLLFTMREAGYLMRTPKTRQFYPTARLNDVAVRIASLDPLHAFASEALEILTKESGETSLCGYMEGDHVKVFACQESPHALRYVVRPGAVFDLHATALGKAILAAMPKAEREALMEKLSLQPVTSSTIHDVETLRTEIDKCARVKWCLAKDEGVQGVSAIGIAGTVGGSLASLSLVGPTQRIEENLDRYVSILLDARREFFL</sequence>
<dbReference type="Gene3D" id="3.30.450.40">
    <property type="match status" value="1"/>
</dbReference>
<keyword evidence="6" id="KW-0614">Plasmid</keyword>
<proteinExistence type="predicted"/>
<evidence type="ECO:0000259" key="4">
    <source>
        <dbReference type="PROSITE" id="PS51077"/>
    </source>
</evidence>
<dbReference type="InterPro" id="IPR036390">
    <property type="entry name" value="WH_DNA-bd_sf"/>
</dbReference>
<organism evidence="6 7">
    <name type="scientific">Cupriavidus oxalaticus</name>
    <dbReference type="NCBI Taxonomy" id="96344"/>
    <lineage>
        <taxon>Bacteria</taxon>
        <taxon>Pseudomonadati</taxon>
        <taxon>Pseudomonadota</taxon>
        <taxon>Betaproteobacteria</taxon>
        <taxon>Burkholderiales</taxon>
        <taxon>Burkholderiaceae</taxon>
        <taxon>Cupriavidus</taxon>
    </lineage>
</organism>
<dbReference type="SUPFAM" id="SSF46785">
    <property type="entry name" value="Winged helix' DNA-binding domain"/>
    <property type="match status" value="1"/>
</dbReference>
<dbReference type="SUPFAM" id="SSF55781">
    <property type="entry name" value="GAF domain-like"/>
    <property type="match status" value="1"/>
</dbReference>
<evidence type="ECO:0000259" key="5">
    <source>
        <dbReference type="PROSITE" id="PS51078"/>
    </source>
</evidence>
<dbReference type="Proteomes" id="UP000325743">
    <property type="component" value="Plasmid unnamed1"/>
</dbReference>
<keyword evidence="2" id="KW-0238">DNA-binding</keyword>
<accession>A0A5P3VS26</accession>